<gene>
    <name evidence="1" type="ORF">RWE15_19395</name>
</gene>
<evidence type="ECO:0000313" key="2">
    <source>
        <dbReference type="Proteomes" id="UP001281447"/>
    </source>
</evidence>
<protein>
    <submittedName>
        <fullName evidence="1">Uncharacterized protein</fullName>
    </submittedName>
</protein>
<name>A0ABU5CBT4_9BACI</name>
<dbReference type="Proteomes" id="UP001281447">
    <property type="component" value="Unassembled WGS sequence"/>
</dbReference>
<dbReference type="InterPro" id="IPR051928">
    <property type="entry name" value="NorD/CobT"/>
</dbReference>
<comment type="caution">
    <text evidence="1">The sequence shown here is derived from an EMBL/GenBank/DDBJ whole genome shotgun (WGS) entry which is preliminary data.</text>
</comment>
<evidence type="ECO:0000313" key="1">
    <source>
        <dbReference type="EMBL" id="MDY0396127.1"/>
    </source>
</evidence>
<accession>A0ABU5CBT4</accession>
<dbReference type="PANTHER" id="PTHR41248">
    <property type="entry name" value="NORD PROTEIN"/>
    <property type="match status" value="1"/>
</dbReference>
<reference evidence="1 2" key="1">
    <citation type="submission" date="2023-10" db="EMBL/GenBank/DDBJ databases">
        <title>Virgibacillus halophilus 5B73C genome.</title>
        <authorList>
            <person name="Miliotis G."/>
            <person name="Sengupta P."/>
            <person name="Hameed A."/>
            <person name="Chuvochina M."/>
            <person name="Mcdonagh F."/>
            <person name="Simpson A.C."/>
            <person name="Singh N.K."/>
            <person name="Rekha P.D."/>
            <person name="Raman K."/>
            <person name="Hugenholtz P."/>
            <person name="Venkateswaran K."/>
        </authorList>
    </citation>
    <scope>NUCLEOTIDE SEQUENCE [LARGE SCALE GENOMIC DNA]</scope>
    <source>
        <strain evidence="1 2">5B73C</strain>
    </source>
</reference>
<organism evidence="1 2">
    <name type="scientific">Tigheibacillus halophilus</name>
    <dbReference type="NCBI Taxonomy" id="361280"/>
    <lineage>
        <taxon>Bacteria</taxon>
        <taxon>Bacillati</taxon>
        <taxon>Bacillota</taxon>
        <taxon>Bacilli</taxon>
        <taxon>Bacillales</taxon>
        <taxon>Bacillaceae</taxon>
        <taxon>Tigheibacillus</taxon>
    </lineage>
</organism>
<dbReference type="PANTHER" id="PTHR41248:SF1">
    <property type="entry name" value="NORD PROTEIN"/>
    <property type="match status" value="1"/>
</dbReference>
<dbReference type="EMBL" id="JAWDIP010000004">
    <property type="protein sequence ID" value="MDY0396127.1"/>
    <property type="molecule type" value="Genomic_DNA"/>
</dbReference>
<proteinExistence type="predicted"/>
<sequence>MNETKRGIVLFHEVLDHLKIPHSIVGFWEEATVGKERNQPNYFHVIHSFTDSFL</sequence>
<keyword evidence="2" id="KW-1185">Reference proteome</keyword>